<evidence type="ECO:0008006" key="4">
    <source>
        <dbReference type="Google" id="ProtNLM"/>
    </source>
</evidence>
<dbReference type="Proteomes" id="UP001386437">
    <property type="component" value="Unassembled WGS sequence"/>
</dbReference>
<feature type="transmembrane region" description="Helical" evidence="1">
    <location>
        <begin position="360"/>
        <end position="380"/>
    </location>
</feature>
<organism evidence="2 3">
    <name type="scientific">Paraburkholderia bengalensis</name>
    <dbReference type="NCBI Taxonomy" id="2747562"/>
    <lineage>
        <taxon>Bacteria</taxon>
        <taxon>Pseudomonadati</taxon>
        <taxon>Pseudomonadota</taxon>
        <taxon>Betaproteobacteria</taxon>
        <taxon>Burkholderiales</taxon>
        <taxon>Burkholderiaceae</taxon>
        <taxon>Paraburkholderia</taxon>
    </lineage>
</organism>
<name>A0ABU8IML7_9BURK</name>
<keyword evidence="1" id="KW-0472">Membrane</keyword>
<comment type="caution">
    <text evidence="2">The sequence shown here is derived from an EMBL/GenBank/DDBJ whole genome shotgun (WGS) entry which is preliminary data.</text>
</comment>
<feature type="transmembrane region" description="Helical" evidence="1">
    <location>
        <begin position="218"/>
        <end position="239"/>
    </location>
</feature>
<keyword evidence="3" id="KW-1185">Reference proteome</keyword>
<evidence type="ECO:0000256" key="1">
    <source>
        <dbReference type="SAM" id="Phobius"/>
    </source>
</evidence>
<sequence length="522" mass="58996">MEMKTMPRWARVVALVIAAILLQVTVLHKLQVSGIIDKLIPWDECAYIYMGISNAFLLKNGVWHGLQYAHSPVSILPATLAALFVPQSDAAPYWINFVYLIGLFWFVDWALRKQRYSSAVAFVLVLITTPFVFIFTSHIKADFHGGVLFFILLSVLFQPDDEEEVNFGIPAVLSVLVVMTKPMAFYVPVLLTAVFVLSAFERCVSAGRLDRQSIRRHALLAIVTIGLYALLVLPNLPFFKAYITQALSPTWASGGPFGWKLRYYMPFITPSDVEDNKPYGFWGRNIAAYAIIFLCFAGFVRSLKVWRKAALIACVAVIALIPAVMSPQQQWSFGSLFAAAVVALLFFMMRAIQTTRAASAANWIVIVSSILVFNVTVVQYRSWIQSSPQTTQEAKAITEDFVSKMDPKISGNAPSPSIYFPFSGPVPDFDFGIRYYRKYHTIPMGMVEAFTFDENVINGGLKDYSYVVMLSDNFQLIEFLESNRRRGEFQKRIEERWNLEKLSTLPYANATYSLYRVVSMKN</sequence>
<protein>
    <recommendedName>
        <fullName evidence="4">Dolichyl-phosphate-mannose-protein mannosyltransferase</fullName>
    </recommendedName>
</protein>
<evidence type="ECO:0000313" key="2">
    <source>
        <dbReference type="EMBL" id="MEI5996844.1"/>
    </source>
</evidence>
<feature type="transmembrane region" description="Helical" evidence="1">
    <location>
        <begin position="309"/>
        <end position="325"/>
    </location>
</feature>
<feature type="transmembrane region" description="Helical" evidence="1">
    <location>
        <begin position="171"/>
        <end position="197"/>
    </location>
</feature>
<gene>
    <name evidence="2" type="ORF">H3V53_06400</name>
</gene>
<accession>A0ABU8IML7</accession>
<evidence type="ECO:0000313" key="3">
    <source>
        <dbReference type="Proteomes" id="UP001386437"/>
    </source>
</evidence>
<reference evidence="2 3" key="1">
    <citation type="journal article" date="2022" name="Arch. Microbiol.">
        <title>Paraburkholderia bengalensis sp. nov. isolated from roots of Oryza sativa, IR64.</title>
        <authorList>
            <person name="Nag P."/>
            <person name="Mondal N."/>
            <person name="Sarkar J."/>
            <person name="Das S."/>
        </authorList>
    </citation>
    <scope>NUCLEOTIDE SEQUENCE [LARGE SCALE GENOMIC DNA]</scope>
    <source>
        <strain evidence="2 3">IR64_4_BI</strain>
    </source>
</reference>
<keyword evidence="1" id="KW-1133">Transmembrane helix</keyword>
<dbReference type="EMBL" id="JACFYJ010000006">
    <property type="protein sequence ID" value="MEI5996844.1"/>
    <property type="molecule type" value="Genomic_DNA"/>
</dbReference>
<feature type="transmembrane region" description="Helical" evidence="1">
    <location>
        <begin position="331"/>
        <end position="348"/>
    </location>
</feature>
<feature type="transmembrane region" description="Helical" evidence="1">
    <location>
        <begin position="281"/>
        <end position="300"/>
    </location>
</feature>
<proteinExistence type="predicted"/>
<feature type="transmembrane region" description="Helical" evidence="1">
    <location>
        <begin position="117"/>
        <end position="136"/>
    </location>
</feature>
<feature type="transmembrane region" description="Helical" evidence="1">
    <location>
        <begin position="93"/>
        <end position="111"/>
    </location>
</feature>
<dbReference type="RefSeq" id="WP_336597246.1">
    <property type="nucleotide sequence ID" value="NZ_JACFYJ010000006.1"/>
</dbReference>
<keyword evidence="1" id="KW-0812">Transmembrane</keyword>